<dbReference type="Pfam" id="PF01571">
    <property type="entry name" value="GCV_T"/>
    <property type="match status" value="1"/>
</dbReference>
<evidence type="ECO:0000313" key="2">
    <source>
        <dbReference type="EMBL" id="TGN91215.1"/>
    </source>
</evidence>
<dbReference type="Proteomes" id="UP000297986">
    <property type="component" value="Unassembled WGS sequence"/>
</dbReference>
<name>A0A4Z1DSJ0_9STRE</name>
<feature type="domain" description="GCVT N-terminal" evidence="1">
    <location>
        <begin position="22"/>
        <end position="218"/>
    </location>
</feature>
<dbReference type="RefSeq" id="WP_135783241.1">
    <property type="nucleotide sequence ID" value="NZ_JBDMCE010000002.1"/>
</dbReference>
<protein>
    <submittedName>
        <fullName evidence="2">Aminomethyl transferase family protein</fullName>
    </submittedName>
</protein>
<dbReference type="Gene3D" id="3.30.1360.120">
    <property type="entry name" value="Probable tRNA modification gtpase trme, domain 1"/>
    <property type="match status" value="1"/>
</dbReference>
<dbReference type="OrthoDB" id="9774591at2"/>
<accession>A0A4Z1DSJ0</accession>
<dbReference type="GO" id="GO:0016740">
    <property type="term" value="F:transferase activity"/>
    <property type="evidence" value="ECO:0007669"/>
    <property type="project" value="UniProtKB-KW"/>
</dbReference>
<organism evidence="2 3">
    <name type="scientific">Streptococcus rubneri</name>
    <dbReference type="NCBI Taxonomy" id="1234680"/>
    <lineage>
        <taxon>Bacteria</taxon>
        <taxon>Bacillati</taxon>
        <taxon>Bacillota</taxon>
        <taxon>Bacilli</taxon>
        <taxon>Lactobacillales</taxon>
        <taxon>Streptococcaceae</taxon>
        <taxon>Streptococcus</taxon>
    </lineage>
</organism>
<gene>
    <name evidence="2" type="ORF">E5S68_08910</name>
</gene>
<keyword evidence="3" id="KW-1185">Reference proteome</keyword>
<dbReference type="SUPFAM" id="SSF103025">
    <property type="entry name" value="Folate-binding domain"/>
    <property type="match status" value="1"/>
</dbReference>
<dbReference type="EMBL" id="SRRP01000002">
    <property type="protein sequence ID" value="TGN91215.1"/>
    <property type="molecule type" value="Genomic_DNA"/>
</dbReference>
<evidence type="ECO:0000313" key="3">
    <source>
        <dbReference type="Proteomes" id="UP000297986"/>
    </source>
</evidence>
<dbReference type="PIRSF" id="PIRSF006487">
    <property type="entry name" value="GcvT"/>
    <property type="match status" value="1"/>
</dbReference>
<evidence type="ECO:0000259" key="1">
    <source>
        <dbReference type="Pfam" id="PF01571"/>
    </source>
</evidence>
<dbReference type="PANTHER" id="PTHR43757:SF2">
    <property type="entry name" value="AMINOMETHYLTRANSFERASE, MITOCHONDRIAL"/>
    <property type="match status" value="1"/>
</dbReference>
<reference evidence="2 3" key="1">
    <citation type="submission" date="2019-04" db="EMBL/GenBank/DDBJ databases">
        <title>Genome sequencing of Streptococcus rubneri DSM 26920(T).</title>
        <authorList>
            <person name="Kook J.-K."/>
            <person name="Park S.-N."/>
            <person name="Lim Y.K."/>
        </authorList>
    </citation>
    <scope>NUCLEOTIDE SEQUENCE [LARGE SCALE GENOMIC DNA]</scope>
    <source>
        <strain evidence="2 3">DSM 26920</strain>
    </source>
</reference>
<sequence>MNTIYNTLRTDKAYKLYEGFLYEVAGEEYEEVLDTVLPKNIVFMDTDTCGYTFLLNEDGTVYDEVSFYKFDDKYWLASHKELETYLEGSEYNFTLTEISSQYKMLQLEGKQAGEIAQQFYEYDISTLNFRGIVEMSYEGQEGYLARFGFTGEFGYQFFLPEHAMQQFEKEMLDGISEYSNELDNYLRFEVGQPIEVIYQQEDYSLYELGYSWNLDFTKDEFKGREALLSSIELTNLKSVGFKTSDKVVPGASVIFDDEIVGKVCWTADQKGSLDSYLGLMIVDKNFAHAGVSFVTDNEVVLQTLSSPYQIPESWNK</sequence>
<dbReference type="PANTHER" id="PTHR43757">
    <property type="entry name" value="AMINOMETHYLTRANSFERASE"/>
    <property type="match status" value="1"/>
</dbReference>
<dbReference type="InterPro" id="IPR028896">
    <property type="entry name" value="GcvT/YgfZ/DmdA"/>
</dbReference>
<dbReference type="InterPro" id="IPR006222">
    <property type="entry name" value="GCVT_N"/>
</dbReference>
<dbReference type="InterPro" id="IPR027266">
    <property type="entry name" value="TrmE/GcvT-like"/>
</dbReference>
<dbReference type="AlphaFoldDB" id="A0A4Z1DSJ0"/>
<comment type="caution">
    <text evidence="2">The sequence shown here is derived from an EMBL/GenBank/DDBJ whole genome shotgun (WGS) entry which is preliminary data.</text>
</comment>
<proteinExistence type="predicted"/>
<keyword evidence="2" id="KW-0808">Transferase</keyword>